<evidence type="ECO:0000256" key="1">
    <source>
        <dbReference type="ARBA" id="ARBA00006484"/>
    </source>
</evidence>
<comment type="similarity">
    <text evidence="1">Belongs to the short-chain dehydrogenases/reductases (SDR) family.</text>
</comment>
<dbReference type="Pfam" id="PF13561">
    <property type="entry name" value="adh_short_C2"/>
    <property type="match status" value="1"/>
</dbReference>
<dbReference type="FunFam" id="3.40.50.720:FF:000084">
    <property type="entry name" value="Short-chain dehydrogenase reductase"/>
    <property type="match status" value="1"/>
</dbReference>
<protein>
    <recommendedName>
        <fullName evidence="4">Beta-ketoacyl-ACP reductase</fullName>
    </recommendedName>
</protein>
<evidence type="ECO:0008006" key="4">
    <source>
        <dbReference type="Google" id="ProtNLM"/>
    </source>
</evidence>
<evidence type="ECO:0000313" key="3">
    <source>
        <dbReference type="Proteomes" id="UP000179034"/>
    </source>
</evidence>
<dbReference type="InterPro" id="IPR050259">
    <property type="entry name" value="SDR"/>
</dbReference>
<name>A0A1F5YCN4_9BACT</name>
<comment type="caution">
    <text evidence="2">The sequence shown here is derived from an EMBL/GenBank/DDBJ whole genome shotgun (WGS) entry which is preliminary data.</text>
</comment>
<dbReference type="PANTHER" id="PTHR42879">
    <property type="entry name" value="3-OXOACYL-(ACYL-CARRIER-PROTEIN) REDUCTASE"/>
    <property type="match status" value="1"/>
</dbReference>
<dbReference type="EMBL" id="MFIW01000038">
    <property type="protein sequence ID" value="OGF97913.1"/>
    <property type="molecule type" value="Genomic_DNA"/>
</dbReference>
<dbReference type="AlphaFoldDB" id="A0A1F5YCN4"/>
<dbReference type="PANTHER" id="PTHR42879:SF2">
    <property type="entry name" value="3-OXOACYL-[ACYL-CARRIER-PROTEIN] REDUCTASE FABG"/>
    <property type="match status" value="1"/>
</dbReference>
<dbReference type="Proteomes" id="UP000179034">
    <property type="component" value="Unassembled WGS sequence"/>
</dbReference>
<organism evidence="2 3">
    <name type="scientific">Candidatus Glassbacteria bacterium RBG_16_58_8</name>
    <dbReference type="NCBI Taxonomy" id="1817866"/>
    <lineage>
        <taxon>Bacteria</taxon>
        <taxon>Candidatus Glassiibacteriota</taxon>
    </lineage>
</organism>
<reference evidence="2 3" key="1">
    <citation type="journal article" date="2016" name="Nat. Commun.">
        <title>Thousands of microbial genomes shed light on interconnected biogeochemical processes in an aquifer system.</title>
        <authorList>
            <person name="Anantharaman K."/>
            <person name="Brown C.T."/>
            <person name="Hug L.A."/>
            <person name="Sharon I."/>
            <person name="Castelle C.J."/>
            <person name="Probst A.J."/>
            <person name="Thomas B.C."/>
            <person name="Singh A."/>
            <person name="Wilkins M.J."/>
            <person name="Karaoz U."/>
            <person name="Brodie E.L."/>
            <person name="Williams K.H."/>
            <person name="Hubbard S.S."/>
            <person name="Banfield J.F."/>
        </authorList>
    </citation>
    <scope>NUCLEOTIDE SEQUENCE [LARGE SCALE GENOMIC DNA]</scope>
</reference>
<dbReference type="PRINTS" id="PR00081">
    <property type="entry name" value="GDHRDH"/>
</dbReference>
<dbReference type="SUPFAM" id="SSF51735">
    <property type="entry name" value="NAD(P)-binding Rossmann-fold domains"/>
    <property type="match status" value="1"/>
</dbReference>
<sequence>MSGRRALVTGSARGIGRRVAERLSEAGCSVAINYLTSADEAKEMAQALTDQGSSAIAIQADVTVEEEVARMMERIDAEWRGLDILVNNVGDFLIRPISRLESPEWHRIIDSNLHSAFYCCKHALPMMRRGGWGRIVNMAWTNAEYAKSAPETTPYEIAKTGVVTLSKSLAVEEAHNGITVNVISPGVIDTSPLSKRVREEIVQEIPAGRLGTPDDIAEAVLFFVSDRSSYITGTVLTVGGGWHLGRYRYYKESVL</sequence>
<dbReference type="InterPro" id="IPR036291">
    <property type="entry name" value="NAD(P)-bd_dom_sf"/>
</dbReference>
<dbReference type="PRINTS" id="PR00080">
    <property type="entry name" value="SDRFAMILY"/>
</dbReference>
<accession>A0A1F5YCN4</accession>
<dbReference type="InterPro" id="IPR002347">
    <property type="entry name" value="SDR_fam"/>
</dbReference>
<evidence type="ECO:0000313" key="2">
    <source>
        <dbReference type="EMBL" id="OGF97913.1"/>
    </source>
</evidence>
<gene>
    <name evidence="2" type="ORF">A2Z06_03845</name>
</gene>
<proteinExistence type="inferred from homology"/>
<dbReference type="Gene3D" id="3.40.50.720">
    <property type="entry name" value="NAD(P)-binding Rossmann-like Domain"/>
    <property type="match status" value="1"/>
</dbReference>